<evidence type="ECO:0000256" key="5">
    <source>
        <dbReference type="ARBA" id="ARBA00022801"/>
    </source>
</evidence>
<evidence type="ECO:0000256" key="10">
    <source>
        <dbReference type="ARBA" id="ARBA00023242"/>
    </source>
</evidence>
<keyword evidence="4" id="KW-0227">DNA damage</keyword>
<feature type="domain" description="Helicase C-terminal" evidence="14">
    <location>
        <begin position="760"/>
        <end position="921"/>
    </location>
</feature>
<dbReference type="GO" id="GO:0005524">
    <property type="term" value="F:ATP binding"/>
    <property type="evidence" value="ECO:0007669"/>
    <property type="project" value="InterPro"/>
</dbReference>
<feature type="region of interest" description="Disordered" evidence="12">
    <location>
        <begin position="1101"/>
        <end position="1141"/>
    </location>
</feature>
<dbReference type="CDD" id="cd18793">
    <property type="entry name" value="SF2_C_SNF"/>
    <property type="match status" value="1"/>
</dbReference>
<dbReference type="Pfam" id="PF00271">
    <property type="entry name" value="Helicase_C"/>
    <property type="match status" value="1"/>
</dbReference>
<keyword evidence="8" id="KW-0238">DNA-binding</keyword>
<dbReference type="InterPro" id="IPR038718">
    <property type="entry name" value="SNF2-like_sf"/>
</dbReference>
<keyword evidence="10" id="KW-0539">Nucleus</keyword>
<dbReference type="GO" id="GO:0005634">
    <property type="term" value="C:nucleus"/>
    <property type="evidence" value="ECO:0007669"/>
    <property type="project" value="TreeGrafter"/>
</dbReference>
<dbReference type="Pfam" id="PF25875">
    <property type="entry name" value="WHD_Rad26_CSB"/>
    <property type="match status" value="1"/>
</dbReference>
<evidence type="ECO:0000256" key="1">
    <source>
        <dbReference type="ARBA" id="ARBA00004123"/>
    </source>
</evidence>
<dbReference type="EMBL" id="JAAMPI010000376">
    <property type="protein sequence ID" value="KAF4632120.1"/>
    <property type="molecule type" value="Genomic_DNA"/>
</dbReference>
<sequence length="1211" mass="136005">MEASKDSTRTFKAEDDPITSNQSHDGDREGTNTIAQAAVVIADEAPGDTDEVAHTPPMDEASVLRGLTENVRDQDDLERDITNQANLVMIEQEDERDQKRIDKVNSNIEKLESQKETHQRRLNTLTNNPLTRHRCLDEIDRINSDIEAFKKDIVDIKSRIEDRHQYDNTEGGQPDAASGSKRMPNESQRDFLIRTGKITPFARMPDVFRESSSGELAEALMEAEEEAELEEKVITEGVELRSHQNLRLPGFADTPECGVTTPGSEFSLRPRKRVKLENSSAPSRLQTRRTPIDEDADTFTPGISDEDLDDFIEEDENDSLMTSRTSKKRPSTKPKTEEKVDLAGIDDGNEQMYQARLKKWVEKRSAARHRKLQEDQASEEETIMDRVEDEEWFKPCPDSPDHQFDNGIKLPGDIYPALFDYQKTGVQWLGELYSQQVGGIIGDEMGLGKTIQIISFLAGLHYSKKLTKPIIVVAPATVLRQWVNEFHRWWPPLRVSILHSSGSGMLNLGNEGRIEEEEEIYRYSERKPAKSSKAAKRIVDRVVQHGHVLVTTYAGLQTYSDVLIPVDWDYAVLDEGHKIRNPNTAITIHCKELRTANRVILSGTPMQNNLNELWSLFDFVFPMRLGTLVNFRQAFEVPIRLGGYANATNLQVLTATKCAETLKAAISPYLLQRLKVDVAADLPKKSEQVLFCKLTKPQRQAYEAFLASNDMTSILNHTRQSLYGIDILRKICNHPDLLDPRLNGKPGYKWGNPNKSGKMQVVKALLETWKRFGHKTLLFSQGVQMLNIIEEFIKSLDGFSYLRMDGGTNIKDRQTLVDRFNKEPDLHVFLLTTKVGGLGVNLTGANRVIIFDPDWNPSTDVQARERAWRLGQKKEVTIYRLMTAGTIEEKIYHRQIFKQFLTNKILKDPKQRQTFQMKDLYDLFTLGNAEDGTTETGEMFKGTEVQFNKTANPETSGDQPVLETSKTDRSASVDANFQTATSADAGFPQGDADHEIRNLNGVASLEQFRGDPSEEKPPSDEARLMEGIFAKSGVHSALEHDQIINGKKKIAADRGMLEREAKKIAAEAAAALRTAGHAARSIEPGTVTWTGEFGSAGRPMNIRRGAGPSSTGILAGLSNRQGLSNNSSRSATPSAPESGPRGKDFIKLIRDFIKSQGGSVPTKVLVDHFNRVCRTDQQSIEFKHMLTNIATLDKGGNSRMRGKWVLKDEFK</sequence>
<feature type="compositionally biased region" description="Polar residues" evidence="12">
    <location>
        <begin position="277"/>
        <end position="289"/>
    </location>
</feature>
<dbReference type="SUPFAM" id="SSF52540">
    <property type="entry name" value="P-loop containing nucleoside triphosphate hydrolases"/>
    <property type="match status" value="2"/>
</dbReference>
<dbReference type="InterPro" id="IPR014001">
    <property type="entry name" value="Helicase_ATP-bd"/>
</dbReference>
<feature type="domain" description="Helicase ATP-binding" evidence="13">
    <location>
        <begin position="430"/>
        <end position="623"/>
    </location>
</feature>
<evidence type="ECO:0000313" key="15">
    <source>
        <dbReference type="EMBL" id="KAF4632120.1"/>
    </source>
</evidence>
<feature type="compositionally biased region" description="Basic and acidic residues" evidence="12">
    <location>
        <begin position="1"/>
        <end position="15"/>
    </location>
</feature>
<feature type="compositionally biased region" description="Acidic residues" evidence="12">
    <location>
        <begin position="304"/>
        <end position="318"/>
    </location>
</feature>
<dbReference type="OrthoDB" id="413460at2759"/>
<protein>
    <recommendedName>
        <fullName evidence="17">DNA repair and recombination protein RAD26</fullName>
    </recommendedName>
</protein>
<dbReference type="PROSITE" id="PS51194">
    <property type="entry name" value="HELICASE_CTER"/>
    <property type="match status" value="1"/>
</dbReference>
<dbReference type="SMART" id="SM00490">
    <property type="entry name" value="HELICc"/>
    <property type="match status" value="1"/>
</dbReference>
<comment type="caution">
    <text evidence="15">The sequence shown here is derived from an EMBL/GenBank/DDBJ whole genome shotgun (WGS) entry which is preliminary data.</text>
</comment>
<evidence type="ECO:0000259" key="14">
    <source>
        <dbReference type="PROSITE" id="PS51194"/>
    </source>
</evidence>
<dbReference type="InterPro" id="IPR049730">
    <property type="entry name" value="SNF2/RAD54-like_C"/>
</dbReference>
<evidence type="ECO:0000256" key="9">
    <source>
        <dbReference type="ARBA" id="ARBA00023204"/>
    </source>
</evidence>
<dbReference type="Gene3D" id="3.40.50.10810">
    <property type="entry name" value="Tandem AAA-ATPase domain"/>
    <property type="match status" value="1"/>
</dbReference>
<comment type="similarity">
    <text evidence="2">Belongs to the SNF2/RAD54 helicase family.</text>
</comment>
<dbReference type="InterPro" id="IPR027417">
    <property type="entry name" value="P-loop_NTPase"/>
</dbReference>
<dbReference type="FunFam" id="3.40.50.10810:FF:000039">
    <property type="entry name" value="DNA repair protein Rhp26/Rad26"/>
    <property type="match status" value="1"/>
</dbReference>
<evidence type="ECO:0000313" key="16">
    <source>
        <dbReference type="Proteomes" id="UP000566819"/>
    </source>
</evidence>
<keyword evidence="9" id="KW-0234">DNA repair</keyword>
<proteinExistence type="inferred from homology"/>
<dbReference type="CDD" id="cd22254">
    <property type="entry name" value="CSB_WHD"/>
    <property type="match status" value="1"/>
</dbReference>
<evidence type="ECO:0000256" key="7">
    <source>
        <dbReference type="ARBA" id="ARBA00022840"/>
    </source>
</evidence>
<dbReference type="AlphaFoldDB" id="A0A8H4RLE1"/>
<evidence type="ECO:0000256" key="3">
    <source>
        <dbReference type="ARBA" id="ARBA00022741"/>
    </source>
</evidence>
<feature type="region of interest" description="Disordered" evidence="12">
    <location>
        <begin position="253"/>
        <end position="339"/>
    </location>
</feature>
<feature type="region of interest" description="Disordered" evidence="12">
    <location>
        <begin position="164"/>
        <end position="186"/>
    </location>
</feature>
<dbReference type="InterPro" id="IPR058951">
    <property type="entry name" value="WHD_Rad26_CSB-like"/>
</dbReference>
<reference evidence="15 16" key="1">
    <citation type="submission" date="2020-03" db="EMBL/GenBank/DDBJ databases">
        <title>Draft Genome Sequence of Cudoniella acicularis.</title>
        <authorList>
            <person name="Buettner E."/>
            <person name="Kellner H."/>
        </authorList>
    </citation>
    <scope>NUCLEOTIDE SEQUENCE [LARGE SCALE GENOMIC DNA]</scope>
    <source>
        <strain evidence="15 16">DSM 108380</strain>
    </source>
</reference>
<evidence type="ECO:0000256" key="8">
    <source>
        <dbReference type="ARBA" id="ARBA00023125"/>
    </source>
</evidence>
<keyword evidence="3" id="KW-0547">Nucleotide-binding</keyword>
<keyword evidence="16" id="KW-1185">Reference proteome</keyword>
<name>A0A8H4RLE1_9HELO</name>
<keyword evidence="7" id="KW-0067">ATP-binding</keyword>
<evidence type="ECO:0000256" key="12">
    <source>
        <dbReference type="SAM" id="MobiDB-lite"/>
    </source>
</evidence>
<keyword evidence="6" id="KW-0347">Helicase</keyword>
<dbReference type="Pfam" id="PF00176">
    <property type="entry name" value="SNF2-rel_dom"/>
    <property type="match status" value="1"/>
</dbReference>
<dbReference type="InterPro" id="IPR001650">
    <property type="entry name" value="Helicase_C-like"/>
</dbReference>
<dbReference type="Proteomes" id="UP000566819">
    <property type="component" value="Unassembled WGS sequence"/>
</dbReference>
<dbReference type="PROSITE" id="PS51192">
    <property type="entry name" value="HELICASE_ATP_BIND_1"/>
    <property type="match status" value="1"/>
</dbReference>
<comment type="subcellular location">
    <subcellularLocation>
        <location evidence="1">Nucleus</location>
    </subcellularLocation>
</comment>
<dbReference type="GO" id="GO:0008094">
    <property type="term" value="F:ATP-dependent activity, acting on DNA"/>
    <property type="evidence" value="ECO:0007669"/>
    <property type="project" value="TreeGrafter"/>
</dbReference>
<evidence type="ECO:0008006" key="17">
    <source>
        <dbReference type="Google" id="ProtNLM"/>
    </source>
</evidence>
<dbReference type="PANTHER" id="PTHR45629:SF7">
    <property type="entry name" value="DNA EXCISION REPAIR PROTEIN ERCC-6-RELATED"/>
    <property type="match status" value="1"/>
</dbReference>
<feature type="region of interest" description="Disordered" evidence="12">
    <location>
        <begin position="1"/>
        <end position="33"/>
    </location>
</feature>
<evidence type="ECO:0000256" key="6">
    <source>
        <dbReference type="ARBA" id="ARBA00022806"/>
    </source>
</evidence>
<dbReference type="Gene3D" id="3.40.50.300">
    <property type="entry name" value="P-loop containing nucleotide triphosphate hydrolases"/>
    <property type="match status" value="1"/>
</dbReference>
<evidence type="ECO:0000259" key="13">
    <source>
        <dbReference type="PROSITE" id="PS51192"/>
    </source>
</evidence>
<feature type="region of interest" description="Disordered" evidence="12">
    <location>
        <begin position="948"/>
        <end position="972"/>
    </location>
</feature>
<dbReference type="GO" id="GO:0006283">
    <property type="term" value="P:transcription-coupled nucleotide-excision repair"/>
    <property type="evidence" value="ECO:0007669"/>
    <property type="project" value="TreeGrafter"/>
</dbReference>
<feature type="compositionally biased region" description="Polar residues" evidence="12">
    <location>
        <begin position="948"/>
        <end position="964"/>
    </location>
</feature>
<dbReference type="PANTHER" id="PTHR45629">
    <property type="entry name" value="SNF2/RAD54 FAMILY MEMBER"/>
    <property type="match status" value="1"/>
</dbReference>
<gene>
    <name evidence="15" type="ORF">G7Y89_g6004</name>
</gene>
<dbReference type="InterPro" id="IPR050496">
    <property type="entry name" value="SNF2_RAD54_helicase_repair"/>
</dbReference>
<accession>A0A8H4RLE1</accession>
<dbReference type="SMART" id="SM00487">
    <property type="entry name" value="DEXDc"/>
    <property type="match status" value="1"/>
</dbReference>
<evidence type="ECO:0000256" key="11">
    <source>
        <dbReference type="SAM" id="Coils"/>
    </source>
</evidence>
<feature type="compositionally biased region" description="Polar residues" evidence="12">
    <location>
        <begin position="1108"/>
        <end position="1135"/>
    </location>
</feature>
<keyword evidence="11" id="KW-0175">Coiled coil</keyword>
<dbReference type="CDD" id="cd18000">
    <property type="entry name" value="DEXHc_ERCC6"/>
    <property type="match status" value="1"/>
</dbReference>
<dbReference type="InterPro" id="IPR000330">
    <property type="entry name" value="SNF2_N"/>
</dbReference>
<organism evidence="15 16">
    <name type="scientific">Cudoniella acicularis</name>
    <dbReference type="NCBI Taxonomy" id="354080"/>
    <lineage>
        <taxon>Eukaryota</taxon>
        <taxon>Fungi</taxon>
        <taxon>Dikarya</taxon>
        <taxon>Ascomycota</taxon>
        <taxon>Pezizomycotina</taxon>
        <taxon>Leotiomycetes</taxon>
        <taxon>Helotiales</taxon>
        <taxon>Tricladiaceae</taxon>
        <taxon>Cudoniella</taxon>
    </lineage>
</organism>
<dbReference type="GO" id="GO:0016787">
    <property type="term" value="F:hydrolase activity"/>
    <property type="evidence" value="ECO:0007669"/>
    <property type="project" value="UniProtKB-KW"/>
</dbReference>
<keyword evidence="5" id="KW-0378">Hydrolase</keyword>
<evidence type="ECO:0000256" key="2">
    <source>
        <dbReference type="ARBA" id="ARBA00007025"/>
    </source>
</evidence>
<feature type="coiled-coil region" evidence="11">
    <location>
        <begin position="94"/>
        <end position="128"/>
    </location>
</feature>
<evidence type="ECO:0000256" key="4">
    <source>
        <dbReference type="ARBA" id="ARBA00022763"/>
    </source>
</evidence>